<proteinExistence type="inferred from homology"/>
<comment type="function">
    <text evidence="7">Acts in the modification of cell walls via demethylesterification of cell wall pectin.</text>
</comment>
<gene>
    <name evidence="10" type="ORF">J5N97_005815</name>
</gene>
<evidence type="ECO:0000313" key="11">
    <source>
        <dbReference type="Proteomes" id="UP001085076"/>
    </source>
</evidence>
<evidence type="ECO:0000256" key="2">
    <source>
        <dbReference type="ARBA" id="ARBA00006027"/>
    </source>
</evidence>
<comment type="pathway">
    <text evidence="1 7">Glycan metabolism; pectin degradation; 2-dehydro-3-deoxy-D-gluconate from pectin: step 1/5.</text>
</comment>
<comment type="similarity">
    <text evidence="3">In the C-terminal section; belongs to the pectinesterase family.</text>
</comment>
<dbReference type="Pfam" id="PF04043">
    <property type="entry name" value="PMEI"/>
    <property type="match status" value="1"/>
</dbReference>
<dbReference type="OrthoDB" id="2019149at2759"/>
<reference evidence="10" key="2">
    <citation type="journal article" date="2022" name="Hortic Res">
        <title>The genome of Dioscorea zingiberensis sheds light on the biosynthesis, origin and evolution of the medicinally important diosgenin saponins.</title>
        <authorList>
            <person name="Li Y."/>
            <person name="Tan C."/>
            <person name="Li Z."/>
            <person name="Guo J."/>
            <person name="Li S."/>
            <person name="Chen X."/>
            <person name="Wang C."/>
            <person name="Dai X."/>
            <person name="Yang H."/>
            <person name="Song W."/>
            <person name="Hou L."/>
            <person name="Xu J."/>
            <person name="Tong Z."/>
            <person name="Xu A."/>
            <person name="Yuan X."/>
            <person name="Wang W."/>
            <person name="Yang Q."/>
            <person name="Chen L."/>
            <person name="Sun Z."/>
            <person name="Wang K."/>
            <person name="Pan B."/>
            <person name="Chen J."/>
            <person name="Bao Y."/>
            <person name="Liu F."/>
            <person name="Qi X."/>
            <person name="Gang D.R."/>
            <person name="Wen J."/>
            <person name="Li J."/>
        </authorList>
    </citation>
    <scope>NUCLEOTIDE SEQUENCE</scope>
    <source>
        <strain evidence="10">Dzin_1.0</strain>
    </source>
</reference>
<keyword evidence="11" id="KW-1185">Reference proteome</keyword>
<evidence type="ECO:0000256" key="5">
    <source>
        <dbReference type="ARBA" id="ARBA00023085"/>
    </source>
</evidence>
<dbReference type="InterPro" id="IPR012334">
    <property type="entry name" value="Pectin_lyas_fold"/>
</dbReference>
<organism evidence="10 11">
    <name type="scientific">Dioscorea zingiberensis</name>
    <dbReference type="NCBI Taxonomy" id="325984"/>
    <lineage>
        <taxon>Eukaryota</taxon>
        <taxon>Viridiplantae</taxon>
        <taxon>Streptophyta</taxon>
        <taxon>Embryophyta</taxon>
        <taxon>Tracheophyta</taxon>
        <taxon>Spermatophyta</taxon>
        <taxon>Magnoliopsida</taxon>
        <taxon>Liliopsida</taxon>
        <taxon>Dioscoreales</taxon>
        <taxon>Dioscoreaceae</taxon>
        <taxon>Dioscorea</taxon>
    </lineage>
</organism>
<dbReference type="SUPFAM" id="SSF51126">
    <property type="entry name" value="Pectin lyase-like"/>
    <property type="match status" value="1"/>
</dbReference>
<keyword evidence="5 7" id="KW-0063">Aspartyl esterase</keyword>
<feature type="domain" description="Pectinesterase catalytic" evidence="8">
    <location>
        <begin position="177"/>
        <end position="470"/>
    </location>
</feature>
<keyword evidence="7" id="KW-0732">Signal</keyword>
<comment type="similarity">
    <text evidence="2">In the N-terminal section; belongs to the PMEI family.</text>
</comment>
<evidence type="ECO:0000256" key="7">
    <source>
        <dbReference type="RuleBase" id="RU000589"/>
    </source>
</evidence>
<dbReference type="GO" id="GO:0045490">
    <property type="term" value="P:pectin catabolic process"/>
    <property type="evidence" value="ECO:0007669"/>
    <property type="project" value="UniProtKB-UniRule"/>
</dbReference>
<dbReference type="EMBL" id="JAGGNH010000001">
    <property type="protein sequence ID" value="KAJ0987459.1"/>
    <property type="molecule type" value="Genomic_DNA"/>
</dbReference>
<dbReference type="EC" id="3.1.1.11" evidence="7"/>
<comment type="subcellular location">
    <subcellularLocation>
        <location evidence="7">Secreted</location>
        <location evidence="7">Cell wall</location>
    </subcellularLocation>
</comment>
<dbReference type="SUPFAM" id="SSF101148">
    <property type="entry name" value="Plant invertase/pectin methylesterase inhibitor"/>
    <property type="match status" value="1"/>
</dbReference>
<comment type="caution">
    <text evidence="10">The sequence shown here is derived from an EMBL/GenBank/DDBJ whole genome shotgun (WGS) entry which is preliminary data.</text>
</comment>
<dbReference type="PROSITE" id="PS00503">
    <property type="entry name" value="PECTINESTERASE_2"/>
    <property type="match status" value="1"/>
</dbReference>
<dbReference type="Gene3D" id="2.160.20.10">
    <property type="entry name" value="Single-stranded right-handed beta-helix, Pectin lyase-like"/>
    <property type="match status" value="1"/>
</dbReference>
<accession>A0A9D5DAG4</accession>
<feature type="chain" id="PRO_5039748536" description="Pectinesterase" evidence="7">
    <location>
        <begin position="28"/>
        <end position="488"/>
    </location>
</feature>
<dbReference type="InterPro" id="IPR035513">
    <property type="entry name" value="Invertase/methylesterase_inhib"/>
</dbReference>
<evidence type="ECO:0000256" key="6">
    <source>
        <dbReference type="PROSITE-ProRule" id="PRU10040"/>
    </source>
</evidence>
<evidence type="ECO:0000256" key="3">
    <source>
        <dbReference type="ARBA" id="ARBA00007786"/>
    </source>
</evidence>
<dbReference type="InterPro" id="IPR033131">
    <property type="entry name" value="Pectinesterase_Asp_AS"/>
</dbReference>
<evidence type="ECO:0000313" key="10">
    <source>
        <dbReference type="EMBL" id="KAJ0987459.1"/>
    </source>
</evidence>
<protein>
    <recommendedName>
        <fullName evidence="7">Pectinesterase</fullName>
        <ecNumber evidence="7">3.1.1.11</ecNumber>
    </recommendedName>
</protein>
<comment type="catalytic activity">
    <reaction evidence="7">
        <text>[(1-&gt;4)-alpha-D-galacturonosyl methyl ester](n) + n H2O = [(1-&gt;4)-alpha-D-galacturonosyl](n) + n methanol + n H(+)</text>
        <dbReference type="Rhea" id="RHEA:22380"/>
        <dbReference type="Rhea" id="RHEA-COMP:14570"/>
        <dbReference type="Rhea" id="RHEA-COMP:14573"/>
        <dbReference type="ChEBI" id="CHEBI:15377"/>
        <dbReference type="ChEBI" id="CHEBI:15378"/>
        <dbReference type="ChEBI" id="CHEBI:17790"/>
        <dbReference type="ChEBI" id="CHEBI:140522"/>
        <dbReference type="ChEBI" id="CHEBI:140523"/>
        <dbReference type="EC" id="3.1.1.11"/>
    </reaction>
</comment>
<dbReference type="Pfam" id="PF01095">
    <property type="entry name" value="Pectinesterase"/>
    <property type="match status" value="1"/>
</dbReference>
<reference evidence="10" key="1">
    <citation type="submission" date="2021-03" db="EMBL/GenBank/DDBJ databases">
        <authorList>
            <person name="Li Z."/>
            <person name="Yang C."/>
        </authorList>
    </citation>
    <scope>NUCLEOTIDE SEQUENCE</scope>
    <source>
        <strain evidence="10">Dzin_1.0</strain>
        <tissue evidence="10">Leaf</tissue>
    </source>
</reference>
<dbReference type="PROSITE" id="PS00800">
    <property type="entry name" value="PECTINESTERASE_1"/>
    <property type="match status" value="1"/>
</dbReference>
<keyword evidence="7" id="KW-0964">Secreted</keyword>
<dbReference type="GO" id="GO:0004857">
    <property type="term" value="F:enzyme inhibitor activity"/>
    <property type="evidence" value="ECO:0007669"/>
    <property type="project" value="InterPro"/>
</dbReference>
<evidence type="ECO:0000259" key="8">
    <source>
        <dbReference type="Pfam" id="PF01095"/>
    </source>
</evidence>
<feature type="signal peptide" evidence="7">
    <location>
        <begin position="1"/>
        <end position="27"/>
    </location>
</feature>
<feature type="domain" description="Pectinesterase inhibitor" evidence="9">
    <location>
        <begin position="59"/>
        <end position="129"/>
    </location>
</feature>
<evidence type="ECO:0000256" key="4">
    <source>
        <dbReference type="ARBA" id="ARBA00022801"/>
    </source>
</evidence>
<dbReference type="PANTHER" id="PTHR31707">
    <property type="entry name" value="PECTINESTERASE"/>
    <property type="match status" value="1"/>
</dbReference>
<evidence type="ECO:0000256" key="1">
    <source>
        <dbReference type="ARBA" id="ARBA00005184"/>
    </source>
</evidence>
<keyword evidence="7" id="KW-0961">Cell wall biogenesis/degradation</keyword>
<dbReference type="AlphaFoldDB" id="A0A9D5DAG4"/>
<dbReference type="InterPro" id="IPR006501">
    <property type="entry name" value="Pectinesterase_inhib_dom"/>
</dbReference>
<dbReference type="Gene3D" id="1.20.140.40">
    <property type="entry name" value="Invertase/pectin methylesterase inhibitor family protein"/>
    <property type="match status" value="1"/>
</dbReference>
<dbReference type="GO" id="GO:0042545">
    <property type="term" value="P:cell wall modification"/>
    <property type="evidence" value="ECO:0007669"/>
    <property type="project" value="UniProtKB-UniRule"/>
</dbReference>
<evidence type="ECO:0000259" key="9">
    <source>
        <dbReference type="Pfam" id="PF04043"/>
    </source>
</evidence>
<name>A0A9D5DAG4_9LILI</name>
<dbReference type="GO" id="GO:0030599">
    <property type="term" value="F:pectinesterase activity"/>
    <property type="evidence" value="ECO:0007669"/>
    <property type="project" value="UniProtKB-UniRule"/>
</dbReference>
<sequence length="488" mass="55136">MAQSPPRPLSLLLLLLLLLFVLSPAWSTQVNDILITRAVEQSLDHAHKATVLFFRDNDSFCLDMALDAADNLNTLRSLFHAQHLPTDDHKTAERVRTLASAALTKIDACLDDMQDENYSRSDVYKHMKQWSMQQCAAVGMIKEIYSSKNPCKDGECNCVHELNINQIISQIPEEQTLTVAKDGSGNFSSIQEAVDFAPKQPKDNVTFFKIFIKEGVYQENVVIKKKNQLVLVGEGINRTVITGNRSNFDGFRTYETATFSVSGLKFIAFNITFENTAGPEKHQAVAVLNDAEHSVFYKCSFFGYQDTLYAHSKTQFYRECDIYGTIDFIFGNAAAVFQNCNIYVLQRLPNQNTVISAQGRTCLNDVTGFSFINSSIRAASDNMSGTETYLGRPWRQYSRTVYIQSLLDLWIDPKGWLEFNGSFALDTLYYGEYGNGGIGADTDERVRWKGYKRMGRFDALNFTVDEFISGRTCWLDEMGVPFFPSLLD</sequence>
<dbReference type="InterPro" id="IPR000070">
    <property type="entry name" value="Pectinesterase_cat"/>
</dbReference>
<dbReference type="InterPro" id="IPR011050">
    <property type="entry name" value="Pectin_lyase_fold/virulence"/>
</dbReference>
<dbReference type="FunFam" id="2.160.20.10:FF:000001">
    <property type="entry name" value="Pectinesterase"/>
    <property type="match status" value="1"/>
</dbReference>
<dbReference type="Proteomes" id="UP001085076">
    <property type="component" value="Miscellaneous, Linkage group lg01"/>
</dbReference>
<keyword evidence="4 7" id="KW-0378">Hydrolase</keyword>
<dbReference type="InterPro" id="IPR018040">
    <property type="entry name" value="Pectinesterase_Tyr_AS"/>
</dbReference>
<keyword evidence="7" id="KW-0134">Cell wall</keyword>
<feature type="active site" evidence="6">
    <location>
        <position position="327"/>
    </location>
</feature>